<dbReference type="PANTHER" id="PTHR43798">
    <property type="entry name" value="MONOACYLGLYCEROL LIPASE"/>
    <property type="match status" value="1"/>
</dbReference>
<name>A0ABP8WRN9_9ACTN</name>
<dbReference type="PRINTS" id="PR00111">
    <property type="entry name" value="ABHYDROLASE"/>
</dbReference>
<keyword evidence="2" id="KW-0378">Hydrolase</keyword>
<dbReference type="Pfam" id="PF00561">
    <property type="entry name" value="Abhydrolase_1"/>
    <property type="match status" value="1"/>
</dbReference>
<dbReference type="InterPro" id="IPR050266">
    <property type="entry name" value="AB_hydrolase_sf"/>
</dbReference>
<accession>A0ABP8WRN9</accession>
<comment type="caution">
    <text evidence="2">The sequence shown here is derived from an EMBL/GenBank/DDBJ whole genome shotgun (WGS) entry which is preliminary data.</text>
</comment>
<evidence type="ECO:0000313" key="2">
    <source>
        <dbReference type="EMBL" id="GAA4692481.1"/>
    </source>
</evidence>
<evidence type="ECO:0000259" key="1">
    <source>
        <dbReference type="Pfam" id="PF00561"/>
    </source>
</evidence>
<dbReference type="EMBL" id="BAABKM010000001">
    <property type="protein sequence ID" value="GAA4692481.1"/>
    <property type="molecule type" value="Genomic_DNA"/>
</dbReference>
<keyword evidence="3" id="KW-1185">Reference proteome</keyword>
<dbReference type="InterPro" id="IPR000073">
    <property type="entry name" value="AB_hydrolase_1"/>
</dbReference>
<feature type="domain" description="AB hydrolase-1" evidence="1">
    <location>
        <begin position="19"/>
        <end position="253"/>
    </location>
</feature>
<evidence type="ECO:0000313" key="3">
    <source>
        <dbReference type="Proteomes" id="UP001499974"/>
    </source>
</evidence>
<dbReference type="SUPFAM" id="SSF53474">
    <property type="entry name" value="alpha/beta-Hydrolases"/>
    <property type="match status" value="1"/>
</dbReference>
<proteinExistence type="predicted"/>
<dbReference type="Gene3D" id="3.40.50.1820">
    <property type="entry name" value="alpha/beta hydrolase"/>
    <property type="match status" value="1"/>
</dbReference>
<protein>
    <submittedName>
        <fullName evidence="2">Alpha/beta hydrolase</fullName>
    </submittedName>
</protein>
<organism evidence="2 3">
    <name type="scientific">Nocardioides conyzicola</name>
    <dbReference type="NCBI Taxonomy" id="1651781"/>
    <lineage>
        <taxon>Bacteria</taxon>
        <taxon>Bacillati</taxon>
        <taxon>Actinomycetota</taxon>
        <taxon>Actinomycetes</taxon>
        <taxon>Propionibacteriales</taxon>
        <taxon>Nocardioidaceae</taxon>
        <taxon>Nocardioides</taxon>
    </lineage>
</organism>
<dbReference type="InterPro" id="IPR029058">
    <property type="entry name" value="AB_hydrolase_fold"/>
</dbReference>
<gene>
    <name evidence="2" type="ORF">GCM10023349_04370</name>
</gene>
<sequence>MAAESWAYRRFGGSTSGGPPLLLLPTFRANLDAWDPLLVDALALQRDVVLLDLAGIGRSTGLVPSTVTAMARDVVRFLGAIGVEAPVDVLGHGLGGMVAQELALLHPQLVRRLVLAATAARGDGRSHRWAPDVSRLATSSELRPDAVLKLLFEITDRSQAKGLEYLARVATRVADRDWPPTDQARAAQYEAVNDWASPEQGKLDRLRGIAVPTLVACGDNDIAASSESSRLLADHLPNAWLRVYPDSGHGFLFQYPLEFATLVTLFLE</sequence>
<dbReference type="PANTHER" id="PTHR43798:SF5">
    <property type="entry name" value="MONOACYLGLYCEROL LIPASE ABHD6"/>
    <property type="match status" value="1"/>
</dbReference>
<dbReference type="Proteomes" id="UP001499974">
    <property type="component" value="Unassembled WGS sequence"/>
</dbReference>
<reference evidence="3" key="1">
    <citation type="journal article" date="2019" name="Int. J. Syst. Evol. Microbiol.">
        <title>The Global Catalogue of Microorganisms (GCM) 10K type strain sequencing project: providing services to taxonomists for standard genome sequencing and annotation.</title>
        <authorList>
            <consortium name="The Broad Institute Genomics Platform"/>
            <consortium name="The Broad Institute Genome Sequencing Center for Infectious Disease"/>
            <person name="Wu L."/>
            <person name="Ma J."/>
        </authorList>
    </citation>
    <scope>NUCLEOTIDE SEQUENCE [LARGE SCALE GENOMIC DNA]</scope>
    <source>
        <strain evidence="3">JCM 18531</strain>
    </source>
</reference>
<dbReference type="GO" id="GO:0016787">
    <property type="term" value="F:hydrolase activity"/>
    <property type="evidence" value="ECO:0007669"/>
    <property type="project" value="UniProtKB-KW"/>
</dbReference>